<gene>
    <name evidence="4" type="ORF">IW245_005892</name>
</gene>
<reference evidence="4" key="1">
    <citation type="submission" date="2020-11" db="EMBL/GenBank/DDBJ databases">
        <title>Sequencing the genomes of 1000 actinobacteria strains.</title>
        <authorList>
            <person name="Klenk H.-P."/>
        </authorList>
    </citation>
    <scope>NUCLEOTIDE SEQUENCE</scope>
    <source>
        <strain evidence="4">DSM 45356</strain>
    </source>
</reference>
<keyword evidence="2" id="KW-0012">Acyltransferase</keyword>
<accession>A0A8J7GFF7</accession>
<dbReference type="InterPro" id="IPR000182">
    <property type="entry name" value="GNAT_dom"/>
</dbReference>
<dbReference type="RefSeq" id="WP_197006326.1">
    <property type="nucleotide sequence ID" value="NZ_BONS01000006.1"/>
</dbReference>
<dbReference type="Pfam" id="PF00583">
    <property type="entry name" value="Acetyltransf_1"/>
    <property type="match status" value="2"/>
</dbReference>
<dbReference type="GO" id="GO:0016747">
    <property type="term" value="F:acyltransferase activity, transferring groups other than amino-acyl groups"/>
    <property type="evidence" value="ECO:0007669"/>
    <property type="project" value="InterPro"/>
</dbReference>
<dbReference type="SUPFAM" id="SSF55729">
    <property type="entry name" value="Acyl-CoA N-acyltransferases (Nat)"/>
    <property type="match status" value="2"/>
</dbReference>
<dbReference type="PANTHER" id="PTHR43877">
    <property type="entry name" value="AMINOALKYLPHOSPHONATE N-ACETYLTRANSFERASE-RELATED-RELATED"/>
    <property type="match status" value="1"/>
</dbReference>
<feature type="domain" description="N-acetyltransferase" evidence="3">
    <location>
        <begin position="5"/>
        <end position="155"/>
    </location>
</feature>
<dbReference type="InterPro" id="IPR016181">
    <property type="entry name" value="Acyl_CoA_acyltransferase"/>
</dbReference>
<evidence type="ECO:0000313" key="5">
    <source>
        <dbReference type="Proteomes" id="UP000622552"/>
    </source>
</evidence>
<organism evidence="4 5">
    <name type="scientific">Longispora fulva</name>
    <dbReference type="NCBI Taxonomy" id="619741"/>
    <lineage>
        <taxon>Bacteria</taxon>
        <taxon>Bacillati</taxon>
        <taxon>Actinomycetota</taxon>
        <taxon>Actinomycetes</taxon>
        <taxon>Micromonosporales</taxon>
        <taxon>Micromonosporaceae</taxon>
        <taxon>Longispora</taxon>
    </lineage>
</organism>
<name>A0A8J7GFF7_9ACTN</name>
<dbReference type="Gene3D" id="3.40.630.30">
    <property type="match status" value="1"/>
</dbReference>
<evidence type="ECO:0000259" key="3">
    <source>
        <dbReference type="PROSITE" id="PS51186"/>
    </source>
</evidence>
<proteinExistence type="predicted"/>
<evidence type="ECO:0000256" key="1">
    <source>
        <dbReference type="ARBA" id="ARBA00022679"/>
    </source>
</evidence>
<evidence type="ECO:0000256" key="2">
    <source>
        <dbReference type="ARBA" id="ARBA00023315"/>
    </source>
</evidence>
<dbReference type="AlphaFoldDB" id="A0A8J7GFF7"/>
<dbReference type="EMBL" id="JADOUF010000001">
    <property type="protein sequence ID" value="MBG6139698.1"/>
    <property type="molecule type" value="Genomic_DNA"/>
</dbReference>
<dbReference type="PROSITE" id="PS51186">
    <property type="entry name" value="GNAT"/>
    <property type="match status" value="2"/>
</dbReference>
<dbReference type="InterPro" id="IPR050832">
    <property type="entry name" value="Bact_Acetyltransf"/>
</dbReference>
<comment type="caution">
    <text evidence="4">The sequence shown here is derived from an EMBL/GenBank/DDBJ whole genome shotgun (WGS) entry which is preliminary data.</text>
</comment>
<dbReference type="CDD" id="cd04301">
    <property type="entry name" value="NAT_SF"/>
    <property type="match status" value="1"/>
</dbReference>
<dbReference type="PANTHER" id="PTHR43877:SF1">
    <property type="entry name" value="ACETYLTRANSFERASE"/>
    <property type="match status" value="1"/>
</dbReference>
<sequence length="304" mass="33087">MSAEVIIRPTTIEDLPTIAAIRLATYPYLVRSLEAYQQRFPIVPERARKLDVVAVADGLVVGRATAELDIFTTEQGAAGVDVLVAAEHRRQGIGTALFAQAELHLGEIGARRVRAWVPGEPDLLNWARGLDFEPSRPVSYSKADPTALPAMPDLPPGVTLVSTADLGPEATYELDRVTVTDEPGDVEIEMIPYEEWLALEWDDVDRRHDLSVVALVDGVPAAYTVVQADQETGRSWSGGTGVLRDFRGRGLAKLVKSDSLRRVAAAGITAAYTANDDQNAPMLAVNNWLGYRVTATQWSCLRTL</sequence>
<evidence type="ECO:0000313" key="4">
    <source>
        <dbReference type="EMBL" id="MBG6139698.1"/>
    </source>
</evidence>
<dbReference type="Proteomes" id="UP000622552">
    <property type="component" value="Unassembled WGS sequence"/>
</dbReference>
<protein>
    <submittedName>
        <fullName evidence="4">GNAT superfamily N-acetyltransferase</fullName>
    </submittedName>
</protein>
<feature type="domain" description="N-acetyltransferase" evidence="3">
    <location>
        <begin position="172"/>
        <end position="304"/>
    </location>
</feature>
<keyword evidence="5" id="KW-1185">Reference proteome</keyword>
<keyword evidence="1" id="KW-0808">Transferase</keyword>